<name>A0A426X2P9_ENSVE</name>
<dbReference type="EMBL" id="AMZH03028316">
    <property type="protein sequence ID" value="RRT33762.1"/>
    <property type="molecule type" value="Genomic_DNA"/>
</dbReference>
<feature type="compositionally biased region" description="Basic and acidic residues" evidence="1">
    <location>
        <begin position="489"/>
        <end position="523"/>
    </location>
</feature>
<dbReference type="Pfam" id="PF04195">
    <property type="entry name" value="Transposase_28"/>
    <property type="match status" value="1"/>
</dbReference>
<organism evidence="3 4">
    <name type="scientific">Ensete ventricosum</name>
    <name type="common">Abyssinian banana</name>
    <name type="synonym">Musa ensete</name>
    <dbReference type="NCBI Taxonomy" id="4639"/>
    <lineage>
        <taxon>Eukaryota</taxon>
        <taxon>Viridiplantae</taxon>
        <taxon>Streptophyta</taxon>
        <taxon>Embryophyta</taxon>
        <taxon>Tracheophyta</taxon>
        <taxon>Spermatophyta</taxon>
        <taxon>Magnoliopsida</taxon>
        <taxon>Liliopsida</taxon>
        <taxon>Zingiberales</taxon>
        <taxon>Musaceae</taxon>
        <taxon>Ensete</taxon>
    </lineage>
</organism>
<feature type="non-terminal residue" evidence="3">
    <location>
        <position position="523"/>
    </location>
</feature>
<protein>
    <recommendedName>
        <fullName evidence="2">Transposase (putative) gypsy type domain-containing protein</fullName>
    </recommendedName>
</protein>
<feature type="compositionally biased region" description="Acidic residues" evidence="1">
    <location>
        <begin position="334"/>
        <end position="344"/>
    </location>
</feature>
<feature type="compositionally biased region" description="Basic and acidic residues" evidence="1">
    <location>
        <begin position="314"/>
        <end position="328"/>
    </location>
</feature>
<feature type="compositionally biased region" description="Low complexity" evidence="1">
    <location>
        <begin position="29"/>
        <end position="39"/>
    </location>
</feature>
<feature type="region of interest" description="Disordered" evidence="1">
    <location>
        <begin position="1"/>
        <end position="39"/>
    </location>
</feature>
<comment type="caution">
    <text evidence="3">The sequence shown here is derived from an EMBL/GenBank/DDBJ whole genome shotgun (WGS) entry which is preliminary data.</text>
</comment>
<feature type="region of interest" description="Disordered" evidence="1">
    <location>
        <begin position="273"/>
        <end position="359"/>
    </location>
</feature>
<feature type="compositionally biased region" description="Polar residues" evidence="1">
    <location>
        <begin position="274"/>
        <end position="283"/>
    </location>
</feature>
<dbReference type="Proteomes" id="UP000287651">
    <property type="component" value="Unassembled WGS sequence"/>
</dbReference>
<evidence type="ECO:0000259" key="2">
    <source>
        <dbReference type="Pfam" id="PF04195"/>
    </source>
</evidence>
<feature type="domain" description="Transposase (putative) gypsy type" evidence="2">
    <location>
        <begin position="101"/>
        <end position="144"/>
    </location>
</feature>
<feature type="compositionally biased region" description="Low complexity" evidence="1">
    <location>
        <begin position="1"/>
        <end position="15"/>
    </location>
</feature>
<dbReference type="InterPro" id="IPR007321">
    <property type="entry name" value="Transposase_28"/>
</dbReference>
<dbReference type="AlphaFoldDB" id="A0A426X2P9"/>
<reference evidence="3 4" key="1">
    <citation type="journal article" date="2014" name="Agronomy (Basel)">
        <title>A Draft Genome Sequence for Ensete ventricosum, the Drought-Tolerant Tree Against Hunger.</title>
        <authorList>
            <person name="Harrison J."/>
            <person name="Moore K.A."/>
            <person name="Paszkiewicz K."/>
            <person name="Jones T."/>
            <person name="Grant M."/>
            <person name="Ambacheew D."/>
            <person name="Muzemil S."/>
            <person name="Studholme D.J."/>
        </authorList>
    </citation>
    <scope>NUCLEOTIDE SEQUENCE [LARGE SCALE GENOMIC DNA]</scope>
</reference>
<dbReference type="PANTHER" id="PTHR31099:SF28">
    <property type="entry name" value="F5J5.12"/>
    <property type="match status" value="1"/>
</dbReference>
<feature type="compositionally biased region" description="Basic residues" evidence="1">
    <location>
        <begin position="292"/>
        <end position="313"/>
    </location>
</feature>
<dbReference type="PANTHER" id="PTHR31099">
    <property type="entry name" value="OS06G0165300 PROTEIN"/>
    <property type="match status" value="1"/>
</dbReference>
<evidence type="ECO:0000313" key="4">
    <source>
        <dbReference type="Proteomes" id="UP000287651"/>
    </source>
</evidence>
<accession>A0A426X2P9</accession>
<sequence>MTSSDSSSSVGVVSSPGLGEASRCDPEVGSSGAFSGPSSPVDARVLRDIEVMKADLDLDTTVTEGSLAVIRDRYSIPIEYGLHVPQPGQRPYSLDAPDMCISVDALEVGLRFPLHPLIEECLRWWRISPNQVAPNSWRYLVVFLGDRGGYYLTARVGFQVSGAPSNNKGWKSRYLFVSGPVWGFRLDWSAHPIDNASPYLSEEESVLVGRLKGILSSSRAIKEMTELWLVEAGLSPTSRGTVILPYFSFYSCLLTYKLGCRSDGSQRAAWDAQGFQQQGSSDSRCYPGGRLLSRKGSPKRHKKIKVLTRRHKSRLGEEGSRSRSKGKEPAAPTEELDTPAESEEGGASPVHRRPRSMKDLFKTKVKKDDAGYYTLLMSDLGHQDPEKEMKARLKGLKNSTKVWNNSSAAEEFERGLLHPQLARELYTLPSEVLLARATKEMVLSQHFQMALFYRVHDASRLIKFMDYRIKQLQEKLDALKSDGGPEAVAKAEGRASELQEELEKTRRERDETLRRHEASEKEL</sequence>
<feature type="region of interest" description="Disordered" evidence="1">
    <location>
        <begin position="480"/>
        <end position="523"/>
    </location>
</feature>
<proteinExistence type="predicted"/>
<gene>
    <name evidence="3" type="ORF">B296_00056006</name>
</gene>
<evidence type="ECO:0000256" key="1">
    <source>
        <dbReference type="SAM" id="MobiDB-lite"/>
    </source>
</evidence>
<evidence type="ECO:0000313" key="3">
    <source>
        <dbReference type="EMBL" id="RRT33762.1"/>
    </source>
</evidence>